<dbReference type="EMBL" id="JNHM01000033">
    <property type="protein sequence ID" value="KDS52866.1"/>
    <property type="molecule type" value="Genomic_DNA"/>
</dbReference>
<organism evidence="2 3">
    <name type="scientific">Phocaeicola vulgatus str. 3975 RP4</name>
    <dbReference type="NCBI Taxonomy" id="1339352"/>
    <lineage>
        <taxon>Bacteria</taxon>
        <taxon>Pseudomonadati</taxon>
        <taxon>Bacteroidota</taxon>
        <taxon>Bacteroidia</taxon>
        <taxon>Bacteroidales</taxon>
        <taxon>Bacteroidaceae</taxon>
        <taxon>Phocaeicola</taxon>
    </lineage>
</organism>
<evidence type="ECO:0000313" key="2">
    <source>
        <dbReference type="EMBL" id="KDS52866.1"/>
    </source>
</evidence>
<feature type="transmembrane region" description="Helical" evidence="1">
    <location>
        <begin position="20"/>
        <end position="38"/>
    </location>
</feature>
<gene>
    <name evidence="2" type="ORF">M099_2862</name>
</gene>
<dbReference type="AlphaFoldDB" id="A0A069SF82"/>
<keyword evidence="1" id="KW-1133">Transmembrane helix</keyword>
<keyword evidence="1" id="KW-0472">Membrane</keyword>
<comment type="caution">
    <text evidence="2">The sequence shown here is derived from an EMBL/GenBank/DDBJ whole genome shotgun (WGS) entry which is preliminary data.</text>
</comment>
<evidence type="ECO:0000256" key="1">
    <source>
        <dbReference type="SAM" id="Phobius"/>
    </source>
</evidence>
<keyword evidence="1" id="KW-0812">Transmembrane</keyword>
<proteinExistence type="predicted"/>
<protein>
    <submittedName>
        <fullName evidence="2">Uncharacterized protein</fullName>
    </submittedName>
</protein>
<sequence length="42" mass="5180">MLSFTSVQNDKLYIISQSFGYQYPLFALNFKTYFLYLYKYLF</sequence>
<name>A0A069SF82_PHOVU</name>
<evidence type="ECO:0000313" key="3">
    <source>
        <dbReference type="Proteomes" id="UP000027661"/>
    </source>
</evidence>
<dbReference type="PATRIC" id="fig|1339352.3.peg.2753"/>
<dbReference type="Proteomes" id="UP000027661">
    <property type="component" value="Unassembled WGS sequence"/>
</dbReference>
<reference evidence="2 3" key="1">
    <citation type="submission" date="2014-04" db="EMBL/GenBank/DDBJ databases">
        <authorList>
            <person name="Sears C."/>
            <person name="Carroll K."/>
            <person name="Sack B.R."/>
            <person name="Qadri F."/>
            <person name="Myers L.L."/>
            <person name="Chung G.-T."/>
            <person name="Escheverria P."/>
            <person name="Fraser C.M."/>
            <person name="Sadzewicz L."/>
            <person name="Shefchek K.A."/>
            <person name="Tallon L."/>
            <person name="Das S.P."/>
            <person name="Daugherty S."/>
            <person name="Mongodin E.F."/>
        </authorList>
    </citation>
    <scope>NUCLEOTIDE SEQUENCE [LARGE SCALE GENOMIC DNA]</scope>
    <source>
        <strain evidence="2 3">3975 RP4</strain>
    </source>
</reference>
<accession>A0A069SF82</accession>